<proteinExistence type="predicted"/>
<dbReference type="STRING" id="86105.NF27_FH00030"/>
<comment type="caution">
    <text evidence="2">The sequence shown here is derived from an EMBL/GenBank/DDBJ whole genome shotgun (WGS) entry which is preliminary data.</text>
</comment>
<organism evidence="2 3">
    <name type="scientific">Candidatus Jidaibacter acanthamoebae</name>
    <dbReference type="NCBI Taxonomy" id="86105"/>
    <lineage>
        <taxon>Bacteria</taxon>
        <taxon>Pseudomonadati</taxon>
        <taxon>Pseudomonadota</taxon>
        <taxon>Alphaproteobacteria</taxon>
        <taxon>Rickettsiales</taxon>
        <taxon>Candidatus Midichloriaceae</taxon>
        <taxon>Candidatus Jidaibacter</taxon>
    </lineage>
</organism>
<name>A0A0C1QXW0_9RICK</name>
<protein>
    <recommendedName>
        <fullName evidence="1">DUF6980 domain-containing protein</fullName>
    </recommendedName>
</protein>
<sequence length="96" mass="11651">MSHCCKNMDYYMAKNEEFEFDKRHRLYTVKLSSSKNATHQLLYYCPWCGTKLPESLATRWFEILKAEYKLNDPIFDDANKVPEEFKTDEWWKKRGL</sequence>
<dbReference type="Proteomes" id="UP000031258">
    <property type="component" value="Unassembled WGS sequence"/>
</dbReference>
<feature type="domain" description="DUF6980" evidence="1">
    <location>
        <begin position="3"/>
        <end position="93"/>
    </location>
</feature>
<dbReference type="Pfam" id="PF22400">
    <property type="entry name" value="DUF6980"/>
    <property type="match status" value="1"/>
</dbReference>
<evidence type="ECO:0000259" key="1">
    <source>
        <dbReference type="Pfam" id="PF22400"/>
    </source>
</evidence>
<gene>
    <name evidence="2" type="ORF">NF27_FH00030</name>
</gene>
<dbReference type="InterPro" id="IPR053918">
    <property type="entry name" value="DUF6980"/>
</dbReference>
<dbReference type="EMBL" id="JSWE01000133">
    <property type="protein sequence ID" value="KIE04885.1"/>
    <property type="molecule type" value="Genomic_DNA"/>
</dbReference>
<evidence type="ECO:0000313" key="2">
    <source>
        <dbReference type="EMBL" id="KIE04885.1"/>
    </source>
</evidence>
<dbReference type="RefSeq" id="WP_039457472.1">
    <property type="nucleotide sequence ID" value="NZ_JSWE01000133.1"/>
</dbReference>
<keyword evidence="3" id="KW-1185">Reference proteome</keyword>
<evidence type="ECO:0000313" key="3">
    <source>
        <dbReference type="Proteomes" id="UP000031258"/>
    </source>
</evidence>
<reference evidence="2 3" key="1">
    <citation type="submission" date="2014-11" db="EMBL/GenBank/DDBJ databases">
        <title>A Rickettsiales Symbiont of Amoebae With Ancient Features.</title>
        <authorList>
            <person name="Schulz F."/>
            <person name="Martijn J."/>
            <person name="Wascher F."/>
            <person name="Kostanjsek R."/>
            <person name="Ettema T.J."/>
            <person name="Horn M."/>
        </authorList>
    </citation>
    <scope>NUCLEOTIDE SEQUENCE [LARGE SCALE GENOMIC DNA]</scope>
    <source>
        <strain evidence="2 3">UWC36</strain>
    </source>
</reference>
<dbReference type="AlphaFoldDB" id="A0A0C1QXW0"/>
<accession>A0A0C1QXW0</accession>